<dbReference type="InterPro" id="IPR027417">
    <property type="entry name" value="P-loop_NTPase"/>
</dbReference>
<organism evidence="1 2">
    <name type="scientific">Kwoniella europaea PYCC6329</name>
    <dbReference type="NCBI Taxonomy" id="1423913"/>
    <lineage>
        <taxon>Eukaryota</taxon>
        <taxon>Fungi</taxon>
        <taxon>Dikarya</taxon>
        <taxon>Basidiomycota</taxon>
        <taxon>Agaricomycotina</taxon>
        <taxon>Tremellomycetes</taxon>
        <taxon>Tremellales</taxon>
        <taxon>Cryptococcaceae</taxon>
        <taxon>Kwoniella</taxon>
    </lineage>
</organism>
<keyword evidence="2" id="KW-1185">Reference proteome</keyword>
<evidence type="ECO:0000313" key="1">
    <source>
        <dbReference type="EMBL" id="WWD03135.1"/>
    </source>
</evidence>
<dbReference type="AlphaFoldDB" id="A0AAX4KBZ5"/>
<dbReference type="Proteomes" id="UP001358614">
    <property type="component" value="Chromosome 1"/>
</dbReference>
<accession>A0AAX4KBZ5</accession>
<sequence length="134" mass="15271">MRGVVRMHLRVQDNRVEDDNNAFSTTFQYKVEEGPAVIEHYGLKLARLASLPAEVLNRAKEVAMSLSELEAKGRDSTASHAMIKRRKLLLELRCKLQQIIQRSETDNETLAQTLGDLQRDSLDEFTKTFQAVVQ</sequence>
<name>A0AAX4KBZ5_9TREE</name>
<dbReference type="EMBL" id="CP144089">
    <property type="protein sequence ID" value="WWD03135.1"/>
    <property type="molecule type" value="Genomic_DNA"/>
</dbReference>
<protein>
    <submittedName>
        <fullName evidence="1">Uncharacterized protein</fullName>
    </submittedName>
</protein>
<reference evidence="1 2" key="1">
    <citation type="submission" date="2024-01" db="EMBL/GenBank/DDBJ databases">
        <title>Comparative genomics of Cryptococcus and Kwoniella reveals pathogenesis evolution and contrasting modes of karyotype evolution via chromosome fusion or intercentromeric recombination.</title>
        <authorList>
            <person name="Coelho M.A."/>
            <person name="David-Palma M."/>
            <person name="Shea T."/>
            <person name="Bowers K."/>
            <person name="McGinley-Smith S."/>
            <person name="Mohammad A.W."/>
            <person name="Gnirke A."/>
            <person name="Yurkov A.M."/>
            <person name="Nowrousian M."/>
            <person name="Sun S."/>
            <person name="Cuomo C.A."/>
            <person name="Heitman J."/>
        </authorList>
    </citation>
    <scope>NUCLEOTIDE SEQUENCE [LARGE SCALE GENOMIC DNA]</scope>
    <source>
        <strain evidence="1 2">PYCC6329</strain>
    </source>
</reference>
<evidence type="ECO:0000313" key="2">
    <source>
        <dbReference type="Proteomes" id="UP001358614"/>
    </source>
</evidence>
<proteinExistence type="predicted"/>
<gene>
    <name evidence="1" type="ORF">V865_001182</name>
</gene>
<dbReference type="KEGG" id="ker:91099986"/>
<dbReference type="Gene3D" id="3.40.50.300">
    <property type="entry name" value="P-loop containing nucleotide triphosphate hydrolases"/>
    <property type="match status" value="1"/>
</dbReference>
<dbReference type="GeneID" id="91099986"/>
<dbReference type="RefSeq" id="XP_066081102.1">
    <property type="nucleotide sequence ID" value="XM_066225005.1"/>
</dbReference>